<accession>A0AAV8XPD5</accession>
<evidence type="ECO:0000256" key="6">
    <source>
        <dbReference type="ARBA" id="ARBA00022801"/>
    </source>
</evidence>
<dbReference type="Gene3D" id="2.70.98.30">
    <property type="entry name" value="Golgi alpha-mannosidase II, domain 4"/>
    <property type="match status" value="1"/>
</dbReference>
<evidence type="ECO:0000256" key="3">
    <source>
        <dbReference type="ARBA" id="ARBA00009792"/>
    </source>
</evidence>
<dbReference type="InterPro" id="IPR011330">
    <property type="entry name" value="Glyco_hydro/deAcase_b/a-brl"/>
</dbReference>
<comment type="cofactor">
    <cofactor evidence="2">
        <name>Zn(2+)</name>
        <dbReference type="ChEBI" id="CHEBI:29105"/>
    </cofactor>
</comment>
<dbReference type="CDD" id="cd10810">
    <property type="entry name" value="GH38N_AMII_LAM_like"/>
    <property type="match status" value="1"/>
</dbReference>
<dbReference type="EC" id="3.2.1.24" evidence="4"/>
<dbReference type="FunFam" id="1.20.1270.50:FF:000002">
    <property type="entry name" value="Alpha-mannosidase"/>
    <property type="match status" value="1"/>
</dbReference>
<evidence type="ECO:0000259" key="12">
    <source>
        <dbReference type="SMART" id="SM00872"/>
    </source>
</evidence>
<dbReference type="Pfam" id="PF17677">
    <property type="entry name" value="Glyco_hydro38C2"/>
    <property type="match status" value="1"/>
</dbReference>
<dbReference type="Pfam" id="PF09261">
    <property type="entry name" value="Alpha-mann_mid"/>
    <property type="match status" value="1"/>
</dbReference>
<dbReference type="InterPro" id="IPR000602">
    <property type="entry name" value="Glyco_hydro_38_N"/>
</dbReference>
<keyword evidence="9" id="KW-0325">Glycoprotein</keyword>
<keyword evidence="7" id="KW-0862">Zinc</keyword>
<dbReference type="InterPro" id="IPR011682">
    <property type="entry name" value="Glyco_hydro_38_C"/>
</dbReference>
<dbReference type="Proteomes" id="UP001162156">
    <property type="component" value="Unassembled WGS sequence"/>
</dbReference>
<dbReference type="GO" id="GO:0046872">
    <property type="term" value="F:metal ion binding"/>
    <property type="evidence" value="ECO:0007669"/>
    <property type="project" value="UniProtKB-KW"/>
</dbReference>
<dbReference type="SUPFAM" id="SSF74650">
    <property type="entry name" value="Galactose mutarotase-like"/>
    <property type="match status" value="1"/>
</dbReference>
<evidence type="ECO:0000256" key="1">
    <source>
        <dbReference type="ARBA" id="ARBA00000365"/>
    </source>
</evidence>
<evidence type="ECO:0000313" key="13">
    <source>
        <dbReference type="EMBL" id="KAJ8940812.1"/>
    </source>
</evidence>
<dbReference type="SMART" id="SM00872">
    <property type="entry name" value="Alpha-mann_mid"/>
    <property type="match status" value="1"/>
</dbReference>
<keyword evidence="6" id="KW-0378">Hydrolase</keyword>
<dbReference type="GO" id="GO:0030246">
    <property type="term" value="F:carbohydrate binding"/>
    <property type="evidence" value="ECO:0007669"/>
    <property type="project" value="InterPro"/>
</dbReference>
<comment type="similarity">
    <text evidence="3">Belongs to the glycosyl hydrolase 38 family.</text>
</comment>
<sequence length="867" mass="99511">MMQIKIICILLSLVGVFSSPLKSYYSQENSCVIQKCHAIDSNKINVHLIPHSHDDVGWLKTVEEYYYGRNDSIQNVGVQYIFESVLQALEQDSSRRFIQVETAFFWKWWNKQNAKKQTLFKSFVDNGQIEMVGGGWSMNDEACTNYQSTINQFTWGLRLLNDTLGDCGRPKIGWQIDPFGHSREQASIFKQMGYNAFFFVRLSKATKDERILNADLEFLWKSSANLDDSEIFTSIFSTDSYFAPNGFCWDYLQCDSDAINNDPESFDYNVDTKVALFSEYIANYTKYYKTNNILFAMGGDFQYQAAERNYINIDRLIKGFENNPKYNVFYSTPSCYYKAVSDAKPNLTVTTTDFFPYAESNHTYWSGYYTSRATIKRFERSGNNILQAANQLNAFAKMRDQQKSVDYENNLKSMREVMGTLQHHDAITDIRSKFYAPDDAGTVIIQEVVNDIVLSAANNYDVNFELDSNNLLDSVTMNGETVKITQKFMAYISNNGTGDHVASGSYIFRPINGSDAFNIDYYYGKTAVNETTPKKIPITSTKGNLVDEVIQVFNDWLTQTIRVYKGDDNNFIEFDWLVGPLDNNTVETTNNYGREIITRFYVTDFDNEFFYTDSNGREMMERKRNNYPYDDPRQEPVTSNYFPVTSKISIQDEANDLQVAILNDRSQGGSSLWGGEIELMIHRRTLRDDSKGLDETLEEMEFGKYLVVRGQHYLVLGSTTAATNDATSDKWTLEKVKDSLNFQWSGLQHALPDNVNILSLEPWKESSYILRLEHIMAKDEDINYSKEVTVDISEIFSPYTISSIRETTLAANDWLSDTESSNSFKWKTARAHANPQLLEPATKTADSETQILLTPMQIRTFIIEVSK</sequence>
<evidence type="ECO:0000256" key="10">
    <source>
        <dbReference type="ARBA" id="ARBA00023295"/>
    </source>
</evidence>
<dbReference type="GO" id="GO:0006013">
    <property type="term" value="P:mannose metabolic process"/>
    <property type="evidence" value="ECO:0007669"/>
    <property type="project" value="InterPro"/>
</dbReference>
<dbReference type="Gene3D" id="1.20.1270.50">
    <property type="entry name" value="Glycoside hydrolase family 38, central domain"/>
    <property type="match status" value="1"/>
</dbReference>
<dbReference type="AlphaFoldDB" id="A0AAV8XPD5"/>
<dbReference type="InterPro" id="IPR028995">
    <property type="entry name" value="Glyco_hydro_57/38_cen_sf"/>
</dbReference>
<evidence type="ECO:0000256" key="9">
    <source>
        <dbReference type="ARBA" id="ARBA00023180"/>
    </source>
</evidence>
<keyword evidence="5" id="KW-0479">Metal-binding</keyword>
<dbReference type="Pfam" id="PF01074">
    <property type="entry name" value="Glyco_hydro_38N"/>
    <property type="match status" value="1"/>
</dbReference>
<comment type="catalytic activity">
    <reaction evidence="1">
        <text>Hydrolysis of terminal, non-reducing alpha-D-mannose residues in alpha-D-mannosides.</text>
        <dbReference type="EC" id="3.2.1.24"/>
    </reaction>
</comment>
<dbReference type="Gene3D" id="3.20.110.10">
    <property type="entry name" value="Glycoside hydrolase 38, N terminal domain"/>
    <property type="match status" value="1"/>
</dbReference>
<feature type="signal peptide" evidence="11">
    <location>
        <begin position="1"/>
        <end position="18"/>
    </location>
</feature>
<dbReference type="SUPFAM" id="SSF88688">
    <property type="entry name" value="Families 57/38 glycoside transferase middle domain"/>
    <property type="match status" value="1"/>
</dbReference>
<dbReference type="InterPro" id="IPR050843">
    <property type="entry name" value="Glycosyl_Hydrlase_38"/>
</dbReference>
<feature type="chain" id="PRO_5043866197" description="alpha-mannosidase" evidence="11">
    <location>
        <begin position="19"/>
        <end position="867"/>
    </location>
</feature>
<evidence type="ECO:0000256" key="11">
    <source>
        <dbReference type="SAM" id="SignalP"/>
    </source>
</evidence>
<dbReference type="GO" id="GO:0005764">
    <property type="term" value="C:lysosome"/>
    <property type="evidence" value="ECO:0007669"/>
    <property type="project" value="TreeGrafter"/>
</dbReference>
<evidence type="ECO:0000256" key="5">
    <source>
        <dbReference type="ARBA" id="ARBA00022723"/>
    </source>
</evidence>
<dbReference type="PANTHER" id="PTHR11607:SF3">
    <property type="entry name" value="LYSOSOMAL ALPHA-MANNOSIDASE"/>
    <property type="match status" value="1"/>
</dbReference>
<gene>
    <name evidence="13" type="ORF">NQ314_010570</name>
</gene>
<reference evidence="13" key="1">
    <citation type="journal article" date="2023" name="Insect Mol. Biol.">
        <title>Genome sequencing provides insights into the evolution of gene families encoding plant cell wall-degrading enzymes in longhorned beetles.</title>
        <authorList>
            <person name="Shin N.R."/>
            <person name="Okamura Y."/>
            <person name="Kirsch R."/>
            <person name="Pauchet Y."/>
        </authorList>
    </citation>
    <scope>NUCLEOTIDE SEQUENCE</scope>
    <source>
        <strain evidence="13">RBIC_L_NR</strain>
    </source>
</reference>
<dbReference type="EMBL" id="JANEYF010002946">
    <property type="protein sequence ID" value="KAJ8940812.1"/>
    <property type="molecule type" value="Genomic_DNA"/>
</dbReference>
<comment type="caution">
    <text evidence="13">The sequence shown here is derived from an EMBL/GenBank/DDBJ whole genome shotgun (WGS) entry which is preliminary data.</text>
</comment>
<evidence type="ECO:0000256" key="7">
    <source>
        <dbReference type="ARBA" id="ARBA00022833"/>
    </source>
</evidence>
<dbReference type="InterPro" id="IPR037094">
    <property type="entry name" value="Glyco_hydro_38_cen_sf"/>
</dbReference>
<keyword evidence="8" id="KW-1015">Disulfide bond</keyword>
<dbReference type="InterPro" id="IPR027291">
    <property type="entry name" value="Glyco_hydro_38_N_sf"/>
</dbReference>
<evidence type="ECO:0000313" key="14">
    <source>
        <dbReference type="Proteomes" id="UP001162156"/>
    </source>
</evidence>
<feature type="domain" description="Glycoside hydrolase family 38 central" evidence="12">
    <location>
        <begin position="363"/>
        <end position="434"/>
    </location>
</feature>
<dbReference type="InterPro" id="IPR015341">
    <property type="entry name" value="Glyco_hydro_38_cen"/>
</dbReference>
<evidence type="ECO:0000256" key="2">
    <source>
        <dbReference type="ARBA" id="ARBA00001947"/>
    </source>
</evidence>
<name>A0AAV8XPD5_9CUCU</name>
<dbReference type="GO" id="GO:0004559">
    <property type="term" value="F:alpha-mannosidase activity"/>
    <property type="evidence" value="ECO:0007669"/>
    <property type="project" value="UniProtKB-EC"/>
</dbReference>
<keyword evidence="10" id="KW-0326">Glycosidase</keyword>
<dbReference type="FunFam" id="3.20.110.10:FF:000001">
    <property type="entry name" value="Alpha-mannosidase"/>
    <property type="match status" value="1"/>
</dbReference>
<protein>
    <recommendedName>
        <fullName evidence="4">alpha-mannosidase</fullName>
        <ecNumber evidence="4">3.2.1.24</ecNumber>
    </recommendedName>
</protein>
<dbReference type="InterPro" id="IPR041147">
    <property type="entry name" value="GH38_C"/>
</dbReference>
<keyword evidence="14" id="KW-1185">Reference proteome</keyword>
<dbReference type="Gene3D" id="2.60.40.1360">
    <property type="match status" value="1"/>
</dbReference>
<dbReference type="SUPFAM" id="SSF88713">
    <property type="entry name" value="Glycoside hydrolase/deacetylase"/>
    <property type="match status" value="1"/>
</dbReference>
<proteinExistence type="inferred from homology"/>
<dbReference type="InterPro" id="IPR011013">
    <property type="entry name" value="Gal_mutarotase_sf_dom"/>
</dbReference>
<dbReference type="Pfam" id="PF07748">
    <property type="entry name" value="Glyco_hydro_38C"/>
    <property type="match status" value="1"/>
</dbReference>
<evidence type="ECO:0000256" key="8">
    <source>
        <dbReference type="ARBA" id="ARBA00023157"/>
    </source>
</evidence>
<dbReference type="PANTHER" id="PTHR11607">
    <property type="entry name" value="ALPHA-MANNOSIDASE"/>
    <property type="match status" value="1"/>
</dbReference>
<evidence type="ECO:0000256" key="4">
    <source>
        <dbReference type="ARBA" id="ARBA00012752"/>
    </source>
</evidence>
<organism evidence="13 14">
    <name type="scientific">Rhamnusium bicolor</name>
    <dbReference type="NCBI Taxonomy" id="1586634"/>
    <lineage>
        <taxon>Eukaryota</taxon>
        <taxon>Metazoa</taxon>
        <taxon>Ecdysozoa</taxon>
        <taxon>Arthropoda</taxon>
        <taxon>Hexapoda</taxon>
        <taxon>Insecta</taxon>
        <taxon>Pterygota</taxon>
        <taxon>Neoptera</taxon>
        <taxon>Endopterygota</taxon>
        <taxon>Coleoptera</taxon>
        <taxon>Polyphaga</taxon>
        <taxon>Cucujiformia</taxon>
        <taxon>Chrysomeloidea</taxon>
        <taxon>Cerambycidae</taxon>
        <taxon>Lepturinae</taxon>
        <taxon>Rhagiini</taxon>
        <taxon>Rhamnusium</taxon>
    </lineage>
</organism>
<keyword evidence="11" id="KW-0732">Signal</keyword>